<evidence type="ECO:0000259" key="2">
    <source>
        <dbReference type="PROSITE" id="PS50110"/>
    </source>
</evidence>
<accession>A0A2N6CV63</accession>
<dbReference type="PANTHER" id="PTHR45228">
    <property type="entry name" value="CYCLIC DI-GMP PHOSPHODIESTERASE TM_0186-RELATED"/>
    <property type="match status" value="1"/>
</dbReference>
<dbReference type="SMART" id="SM00448">
    <property type="entry name" value="REC"/>
    <property type="match status" value="1"/>
</dbReference>
<dbReference type="AlphaFoldDB" id="A0A2N6CV63"/>
<dbReference type="SUPFAM" id="SSF109604">
    <property type="entry name" value="HD-domain/PDEase-like"/>
    <property type="match status" value="1"/>
</dbReference>
<dbReference type="PROSITE" id="PS50110">
    <property type="entry name" value="RESPONSE_REGULATORY"/>
    <property type="match status" value="1"/>
</dbReference>
<dbReference type="PANTHER" id="PTHR45228:SF1">
    <property type="entry name" value="CYCLIC DI-GMP PHOSPHODIESTERASE TM_0186"/>
    <property type="match status" value="1"/>
</dbReference>
<evidence type="ECO:0000313" key="4">
    <source>
        <dbReference type="EMBL" id="PLX61035.1"/>
    </source>
</evidence>
<name>A0A2N6CV63_9GAMM</name>
<dbReference type="GO" id="GO:0008081">
    <property type="term" value="F:phosphoric diester hydrolase activity"/>
    <property type="evidence" value="ECO:0007669"/>
    <property type="project" value="UniProtKB-ARBA"/>
</dbReference>
<dbReference type="SMART" id="SM00471">
    <property type="entry name" value="HDc"/>
    <property type="match status" value="1"/>
</dbReference>
<dbReference type="InterPro" id="IPR037522">
    <property type="entry name" value="HD_GYP_dom"/>
</dbReference>
<evidence type="ECO:0000313" key="5">
    <source>
        <dbReference type="Proteomes" id="UP000235015"/>
    </source>
</evidence>
<evidence type="ECO:0000256" key="1">
    <source>
        <dbReference type="PROSITE-ProRule" id="PRU00169"/>
    </source>
</evidence>
<gene>
    <name evidence="4" type="ORF">C0630_13045</name>
</gene>
<sequence>MSIEERILESSILIVDDTADNVDLLIMMLEANGYTNLKGVTDSREVNDLCTQHTYDLILLDIRMPHLDGFQVMEQLRYSRSMDYLPILVLTAQNDIATRTRALELGAKDFVTKPFDRTEIQLRIHNILEVRQLYKEKQQHNLLLQSIVDERTRELQQKNDELQSSRHNIIQCLGRAGEYRDNETGMHVIRMASYARLLADALGKDKTFVKDIWSAATMHDIGKIGIPDHVLLKPGKFEPDEWEIMQRHTLIGAEILGEASSDIMRMARSVVLTHHERWDGKGYPNGLKGEEIPIEGRIVAVCDVFDALTSDRPYKKAWSVQEAVDYLNENSGTAFDPELVFNFLQILPMIHEVMAAFPDRQSGN</sequence>
<dbReference type="SUPFAM" id="SSF52172">
    <property type="entry name" value="CheY-like"/>
    <property type="match status" value="1"/>
</dbReference>
<dbReference type="InterPro" id="IPR001789">
    <property type="entry name" value="Sig_transdc_resp-reg_receiver"/>
</dbReference>
<keyword evidence="1" id="KW-0597">Phosphoprotein</keyword>
<reference evidence="4 5" key="1">
    <citation type="submission" date="2017-11" db="EMBL/GenBank/DDBJ databases">
        <title>Genome-resolved metagenomics identifies genetic mobility, metabolic interactions, and unexpected diversity in perchlorate-reducing communities.</title>
        <authorList>
            <person name="Barnum T.P."/>
            <person name="Figueroa I.A."/>
            <person name="Carlstrom C.I."/>
            <person name="Lucas L.N."/>
            <person name="Engelbrektson A.L."/>
            <person name="Coates J.D."/>
        </authorList>
    </citation>
    <scope>NUCLEOTIDE SEQUENCE [LARGE SCALE GENOMIC DNA]</scope>
    <source>
        <strain evidence="4">BM301</strain>
    </source>
</reference>
<dbReference type="InterPro" id="IPR003607">
    <property type="entry name" value="HD/PDEase_dom"/>
</dbReference>
<dbReference type="InterPro" id="IPR052020">
    <property type="entry name" value="Cyclic_di-GMP/3'3'-cGAMP_PDE"/>
</dbReference>
<dbReference type="Gene3D" id="3.40.50.2300">
    <property type="match status" value="1"/>
</dbReference>
<dbReference type="CDD" id="cd00077">
    <property type="entry name" value="HDc"/>
    <property type="match status" value="1"/>
</dbReference>
<dbReference type="EMBL" id="PKUN01000022">
    <property type="protein sequence ID" value="PLX61035.1"/>
    <property type="molecule type" value="Genomic_DNA"/>
</dbReference>
<comment type="caution">
    <text evidence="4">The sequence shown here is derived from an EMBL/GenBank/DDBJ whole genome shotgun (WGS) entry which is preliminary data.</text>
</comment>
<dbReference type="Proteomes" id="UP000235015">
    <property type="component" value="Unassembled WGS sequence"/>
</dbReference>
<dbReference type="PROSITE" id="PS51832">
    <property type="entry name" value="HD_GYP"/>
    <property type="match status" value="1"/>
</dbReference>
<dbReference type="InterPro" id="IPR011006">
    <property type="entry name" value="CheY-like_superfamily"/>
</dbReference>
<dbReference type="Pfam" id="PF00072">
    <property type="entry name" value="Response_reg"/>
    <property type="match status" value="1"/>
</dbReference>
<dbReference type="Pfam" id="PF13487">
    <property type="entry name" value="HD_5"/>
    <property type="match status" value="1"/>
</dbReference>
<dbReference type="GO" id="GO:0000160">
    <property type="term" value="P:phosphorelay signal transduction system"/>
    <property type="evidence" value="ECO:0007669"/>
    <property type="project" value="InterPro"/>
</dbReference>
<dbReference type="CDD" id="cd17551">
    <property type="entry name" value="REC_RpfG-like"/>
    <property type="match status" value="1"/>
</dbReference>
<evidence type="ECO:0000259" key="3">
    <source>
        <dbReference type="PROSITE" id="PS51832"/>
    </source>
</evidence>
<organism evidence="4 5">
    <name type="scientific">Sedimenticola selenatireducens</name>
    <dbReference type="NCBI Taxonomy" id="191960"/>
    <lineage>
        <taxon>Bacteria</taxon>
        <taxon>Pseudomonadati</taxon>
        <taxon>Pseudomonadota</taxon>
        <taxon>Gammaproteobacteria</taxon>
        <taxon>Chromatiales</taxon>
        <taxon>Sedimenticolaceae</taxon>
        <taxon>Sedimenticola</taxon>
    </lineage>
</organism>
<dbReference type="RefSeq" id="WP_273439928.1">
    <property type="nucleotide sequence ID" value="NZ_PKUN01000022.1"/>
</dbReference>
<dbReference type="STRING" id="1111735.GCA_000428045_00055"/>
<protein>
    <submittedName>
        <fullName evidence="4">Two-component system response regulator</fullName>
    </submittedName>
</protein>
<feature type="modified residue" description="4-aspartylphosphate" evidence="1">
    <location>
        <position position="61"/>
    </location>
</feature>
<feature type="domain" description="Response regulatory" evidence="2">
    <location>
        <begin position="11"/>
        <end position="128"/>
    </location>
</feature>
<feature type="domain" description="HD-GYP" evidence="3">
    <location>
        <begin position="162"/>
        <end position="359"/>
    </location>
</feature>
<proteinExistence type="predicted"/>
<dbReference type="Gene3D" id="1.10.3210.10">
    <property type="entry name" value="Hypothetical protein af1432"/>
    <property type="match status" value="1"/>
</dbReference>